<dbReference type="PROSITE" id="PS50176">
    <property type="entry name" value="ARM_REPEAT"/>
    <property type="match status" value="1"/>
</dbReference>
<dbReference type="InterPro" id="IPR042856">
    <property type="entry name" value="RSP14"/>
</dbReference>
<dbReference type="InterPro" id="IPR016024">
    <property type="entry name" value="ARM-type_fold"/>
</dbReference>
<dbReference type="PANTHER" id="PTHR15599">
    <property type="entry name" value="RTDR1"/>
    <property type="match status" value="1"/>
</dbReference>
<evidence type="ECO:0000256" key="1">
    <source>
        <dbReference type="PROSITE-ProRule" id="PRU00259"/>
    </source>
</evidence>
<evidence type="ECO:0000313" key="3">
    <source>
        <dbReference type="Proteomes" id="UP000663860"/>
    </source>
</evidence>
<proteinExistence type="predicted"/>
<feature type="repeat" description="ARM" evidence="1">
    <location>
        <begin position="270"/>
        <end position="312"/>
    </location>
</feature>
<dbReference type="AlphaFoldDB" id="A0A814FIH8"/>
<comment type="caution">
    <text evidence="2">The sequence shown here is derived from an EMBL/GenBank/DDBJ whole genome shotgun (WGS) entry which is preliminary data.</text>
</comment>
<dbReference type="SMART" id="SM00185">
    <property type="entry name" value="ARM"/>
    <property type="match status" value="4"/>
</dbReference>
<dbReference type="PANTHER" id="PTHR15599:SF1">
    <property type="entry name" value="RADIAL SPOKE HEAD 14 HOMOLOG"/>
    <property type="match status" value="1"/>
</dbReference>
<dbReference type="SUPFAM" id="SSF48371">
    <property type="entry name" value="ARM repeat"/>
    <property type="match status" value="1"/>
</dbReference>
<gene>
    <name evidence="2" type="ORF">IZO911_LOCUS16807</name>
</gene>
<protein>
    <submittedName>
        <fullName evidence="2">Uncharacterized protein</fullName>
    </submittedName>
</protein>
<dbReference type="Proteomes" id="UP000663860">
    <property type="component" value="Unassembled WGS sequence"/>
</dbReference>
<dbReference type="Pfam" id="PF00514">
    <property type="entry name" value="Arm"/>
    <property type="match status" value="1"/>
</dbReference>
<sequence length="361" mass="40040">MASTTIPTHYPQLVDPTRTPLAFLNRAVPRLNRELKSEDLLLRQRAVRSLCDYLHDPEHILPCLDEDIPATLLALLKDNDQFCRLKSAECYYVIASHAIGRQAMLACNVIPRLAELFNDKEASVRRNAHKAVSMYSEAPPGAQNLIELRLVETLLKKLVSELDEIKELILNTIHFCLMVDVEQALAADAMSTLTSLLGHPSDKIKTLVALTIFHLSVSLKGKERAVEIGTVDRLVSLLDSDDKTLKSKTALALSVICIITPGKYCTIKAGAIPKLVALLNNESTELIVNALKAITCIAEAPEGRKQLLESVDQIDQYVDHRLPNIAKHAQIAAKIDQYVDHRLPNIAKHAQIAAKVIKWKP</sequence>
<dbReference type="EMBL" id="CAJNOE010000153">
    <property type="protein sequence ID" value="CAF0985476.1"/>
    <property type="molecule type" value="Genomic_DNA"/>
</dbReference>
<name>A0A814FIH8_9BILA</name>
<dbReference type="Gene3D" id="1.25.10.10">
    <property type="entry name" value="Leucine-rich Repeat Variant"/>
    <property type="match status" value="2"/>
</dbReference>
<accession>A0A814FIH8</accession>
<dbReference type="InterPro" id="IPR000225">
    <property type="entry name" value="Armadillo"/>
</dbReference>
<evidence type="ECO:0000313" key="2">
    <source>
        <dbReference type="EMBL" id="CAF0985476.1"/>
    </source>
</evidence>
<dbReference type="InterPro" id="IPR011989">
    <property type="entry name" value="ARM-like"/>
</dbReference>
<reference evidence="2" key="1">
    <citation type="submission" date="2021-02" db="EMBL/GenBank/DDBJ databases">
        <authorList>
            <person name="Nowell W R."/>
        </authorList>
    </citation>
    <scope>NUCLEOTIDE SEQUENCE</scope>
</reference>
<organism evidence="2 3">
    <name type="scientific">Adineta steineri</name>
    <dbReference type="NCBI Taxonomy" id="433720"/>
    <lineage>
        <taxon>Eukaryota</taxon>
        <taxon>Metazoa</taxon>
        <taxon>Spiralia</taxon>
        <taxon>Gnathifera</taxon>
        <taxon>Rotifera</taxon>
        <taxon>Eurotatoria</taxon>
        <taxon>Bdelloidea</taxon>
        <taxon>Adinetida</taxon>
        <taxon>Adinetidae</taxon>
        <taxon>Adineta</taxon>
    </lineage>
</organism>